<dbReference type="PANTHER" id="PTHR46889:SF4">
    <property type="entry name" value="TRANSPOSASE INSO FOR INSERTION SEQUENCE ELEMENT IS911B-RELATED"/>
    <property type="match status" value="1"/>
</dbReference>
<name>A0NLJ8_ROSAI</name>
<dbReference type="PROSITE" id="PS50994">
    <property type="entry name" value="INTEGRASE"/>
    <property type="match status" value="1"/>
</dbReference>
<dbReference type="Pfam" id="PF00665">
    <property type="entry name" value="rve"/>
    <property type="match status" value="1"/>
</dbReference>
<dbReference type="RefSeq" id="WP_006931136.1">
    <property type="nucleotide sequence ID" value="NZ_AAUW01000001.1"/>
</dbReference>
<dbReference type="InterPro" id="IPR025948">
    <property type="entry name" value="HTH-like_dom"/>
</dbReference>
<dbReference type="Pfam" id="PF13276">
    <property type="entry name" value="HTH_21"/>
    <property type="match status" value="1"/>
</dbReference>
<evidence type="ECO:0000259" key="1">
    <source>
        <dbReference type="PROSITE" id="PS50994"/>
    </source>
</evidence>
<dbReference type="Gene3D" id="3.30.420.10">
    <property type="entry name" value="Ribonuclease H-like superfamily/Ribonuclease H"/>
    <property type="match status" value="1"/>
</dbReference>
<dbReference type="GO" id="GO:0003676">
    <property type="term" value="F:nucleic acid binding"/>
    <property type="evidence" value="ECO:0007669"/>
    <property type="project" value="InterPro"/>
</dbReference>
<organism evidence="2 3">
    <name type="scientific">Roseibium aggregatum (strain ATCC 25650 / DSM 13394 / JCM 20685 / NBRC 16684 / NCIMB 2208 / IAM 12614 / B1)</name>
    <name type="common">Stappia aggregata</name>
    <dbReference type="NCBI Taxonomy" id="384765"/>
    <lineage>
        <taxon>Bacteria</taxon>
        <taxon>Pseudomonadati</taxon>
        <taxon>Pseudomonadota</taxon>
        <taxon>Alphaproteobacteria</taxon>
        <taxon>Hyphomicrobiales</taxon>
        <taxon>Stappiaceae</taxon>
        <taxon>Roseibium</taxon>
    </lineage>
</organism>
<proteinExistence type="predicted"/>
<dbReference type="InterPro" id="IPR048020">
    <property type="entry name" value="Transpos_IS3"/>
</dbReference>
<protein>
    <submittedName>
        <fullName evidence="2">Transposase</fullName>
    </submittedName>
</protein>
<sequence length="284" mass="32828">MSPAKKKAMIRRDHPDLSISQQCKLVKLSRAAFYYMPVGVSGATLELMKAIDRAFTKYPFFGSRQIAAYLRRDGIVVGRHRVRRLMAKMGLEAIYKRPRTSQPHPQHKVYPYLLRGMTIGRPNQVWCSDITFIPVKHGFLYLVAIMDWATRKVLSWWLSNTMHADFCVEALNEAIARFGPPEIMNTDQGSQFTGSAWITTLTEAGIRISMDGRGRCMDNIFIERLWRSLKQEAVYLEDLTDGFKAHGVIRNWMKFYNTERPHSALEHKTPREVYWADRNLKLAA</sequence>
<dbReference type="PANTHER" id="PTHR46889">
    <property type="entry name" value="TRANSPOSASE INSF FOR INSERTION SEQUENCE IS3B-RELATED"/>
    <property type="match status" value="1"/>
</dbReference>
<evidence type="ECO:0000313" key="3">
    <source>
        <dbReference type="Proteomes" id="UP000004848"/>
    </source>
</evidence>
<feature type="domain" description="Integrase catalytic" evidence="1">
    <location>
        <begin position="118"/>
        <end position="278"/>
    </location>
</feature>
<dbReference type="InterPro" id="IPR012337">
    <property type="entry name" value="RNaseH-like_sf"/>
</dbReference>
<dbReference type="InterPro" id="IPR050900">
    <property type="entry name" value="Transposase_IS3/IS150/IS904"/>
</dbReference>
<dbReference type="EMBL" id="AAUW01000001">
    <property type="protein sequence ID" value="EAV45943.1"/>
    <property type="molecule type" value="Genomic_DNA"/>
</dbReference>
<gene>
    <name evidence="2" type="ORF">SIAM614_08953</name>
</gene>
<dbReference type="AlphaFoldDB" id="A0NLJ8"/>
<accession>A0NLJ8</accession>
<dbReference type="eggNOG" id="COG2801">
    <property type="taxonomic scope" value="Bacteria"/>
</dbReference>
<dbReference type="GeneID" id="68844499"/>
<dbReference type="SUPFAM" id="SSF53098">
    <property type="entry name" value="Ribonuclease H-like"/>
    <property type="match status" value="1"/>
</dbReference>
<comment type="caution">
    <text evidence="2">The sequence shown here is derived from an EMBL/GenBank/DDBJ whole genome shotgun (WGS) entry which is preliminary data.</text>
</comment>
<dbReference type="OrthoDB" id="9813285at2"/>
<dbReference type="InterPro" id="IPR036397">
    <property type="entry name" value="RNaseH_sf"/>
</dbReference>
<dbReference type="GO" id="GO:0015074">
    <property type="term" value="P:DNA integration"/>
    <property type="evidence" value="ECO:0007669"/>
    <property type="project" value="InterPro"/>
</dbReference>
<dbReference type="NCBIfam" id="NF033516">
    <property type="entry name" value="transpos_IS3"/>
    <property type="match status" value="1"/>
</dbReference>
<reference evidence="2 3" key="1">
    <citation type="submission" date="2006-05" db="EMBL/GenBank/DDBJ databases">
        <authorList>
            <person name="King G."/>
            <person name="Ferriera S."/>
            <person name="Johnson J."/>
            <person name="Kravitz S."/>
            <person name="Beeson K."/>
            <person name="Sutton G."/>
            <person name="Rogers Y.-H."/>
            <person name="Friedman R."/>
            <person name="Frazier M."/>
            <person name="Venter J.C."/>
        </authorList>
    </citation>
    <scope>NUCLEOTIDE SEQUENCE [LARGE SCALE GENOMIC DNA]</scope>
    <source>
        <strain evidence="3">ATCC 25650 / DSM 13394 / JCM 20685 / NBRC 16684 / NCIMB 2208 / IAM 12614 / B1</strain>
    </source>
</reference>
<dbReference type="Proteomes" id="UP000004848">
    <property type="component" value="Unassembled WGS sequence"/>
</dbReference>
<evidence type="ECO:0000313" key="2">
    <source>
        <dbReference type="EMBL" id="EAV45943.1"/>
    </source>
</evidence>
<dbReference type="InterPro" id="IPR001584">
    <property type="entry name" value="Integrase_cat-core"/>
</dbReference>